<sequence>MSISMKRTVNVIILSFLFCSCHSQQHTQKKEIKNTGFQFNSVSQSAKERYAEAIQPLYQQMLLNKGFNGSVLLAKDGEIVFEDYHGIYDTRTKENISENTPFQIASISKTFTGMTVLKLWEEGRISLDDSVQHFIPKFPYHNITIRELLSHQSGLPKYEHFMDGSKTETYYARNKRGKLIKRTRTVKNKNAPVINGLITNDVMLQYMIDNKPPVQFAPNRMFNYCNTNFAILAIIVEKITKIPFPQYMKDSVFTPLGMKNTFIFSSADIANYVPSYNYRKVPYRLEKFDYIYGDKNVYSTVRDLLLWDKALYTGTFVKQSTVEMAAHPQTFERKKGHYYGLGWHLQITDNNLDTVIYHNGWWHGNNTVFTRLVSDTATLIILGNKFNKSIYKARQLINVFSEIDNDSTDIEE</sequence>
<reference evidence="2" key="1">
    <citation type="submission" date="2016-10" db="EMBL/GenBank/DDBJ databases">
        <title>Sequence of Gallionella enrichment culture.</title>
        <authorList>
            <person name="Poehlein A."/>
            <person name="Muehling M."/>
            <person name="Daniel R."/>
        </authorList>
    </citation>
    <scope>NUCLEOTIDE SEQUENCE</scope>
</reference>
<name>A0A1J5SHD7_9ZZZZ</name>
<dbReference type="PANTHER" id="PTHR46825">
    <property type="entry name" value="D-ALANYL-D-ALANINE-CARBOXYPEPTIDASE/ENDOPEPTIDASE AMPH"/>
    <property type="match status" value="1"/>
</dbReference>
<dbReference type="InterPro" id="IPR012338">
    <property type="entry name" value="Beta-lactam/transpept-like"/>
</dbReference>
<evidence type="ECO:0000259" key="1">
    <source>
        <dbReference type="Pfam" id="PF00144"/>
    </source>
</evidence>
<protein>
    <submittedName>
        <fullName evidence="2">Penicillin-binding protein 4</fullName>
    </submittedName>
</protein>
<dbReference type="AlphaFoldDB" id="A0A1J5SHD7"/>
<evidence type="ECO:0000313" key="2">
    <source>
        <dbReference type="EMBL" id="OIR01124.1"/>
    </source>
</evidence>
<dbReference type="EMBL" id="MLJW01000087">
    <property type="protein sequence ID" value="OIR01124.1"/>
    <property type="molecule type" value="Genomic_DNA"/>
</dbReference>
<gene>
    <name evidence="2" type="primary">pbpE_4</name>
    <name evidence="2" type="ORF">GALL_167570</name>
</gene>
<dbReference type="PANTHER" id="PTHR46825:SF9">
    <property type="entry name" value="BETA-LACTAMASE-RELATED DOMAIN-CONTAINING PROTEIN"/>
    <property type="match status" value="1"/>
</dbReference>
<dbReference type="SUPFAM" id="SSF56601">
    <property type="entry name" value="beta-lactamase/transpeptidase-like"/>
    <property type="match status" value="1"/>
</dbReference>
<comment type="caution">
    <text evidence="2">The sequence shown here is derived from an EMBL/GenBank/DDBJ whole genome shotgun (WGS) entry which is preliminary data.</text>
</comment>
<dbReference type="PROSITE" id="PS51257">
    <property type="entry name" value="PROKAR_LIPOPROTEIN"/>
    <property type="match status" value="1"/>
</dbReference>
<accession>A0A1J5SHD7</accession>
<organism evidence="2">
    <name type="scientific">mine drainage metagenome</name>
    <dbReference type="NCBI Taxonomy" id="410659"/>
    <lineage>
        <taxon>unclassified sequences</taxon>
        <taxon>metagenomes</taxon>
        <taxon>ecological metagenomes</taxon>
    </lineage>
</organism>
<dbReference type="InterPro" id="IPR050491">
    <property type="entry name" value="AmpC-like"/>
</dbReference>
<dbReference type="Pfam" id="PF00144">
    <property type="entry name" value="Beta-lactamase"/>
    <property type="match status" value="1"/>
</dbReference>
<proteinExistence type="predicted"/>
<feature type="domain" description="Beta-lactamase-related" evidence="1">
    <location>
        <begin position="70"/>
        <end position="382"/>
    </location>
</feature>
<dbReference type="InterPro" id="IPR001466">
    <property type="entry name" value="Beta-lactam-related"/>
</dbReference>
<dbReference type="Gene3D" id="3.40.710.10">
    <property type="entry name" value="DD-peptidase/beta-lactamase superfamily"/>
    <property type="match status" value="1"/>
</dbReference>